<evidence type="ECO:0000256" key="10">
    <source>
        <dbReference type="SAM" id="MobiDB-lite"/>
    </source>
</evidence>
<dbReference type="PANTHER" id="PTHR10972:SF200">
    <property type="entry name" value="OXYSTEROL-BINDING PROTEIN-RELATED PROTEIN 9"/>
    <property type="match status" value="1"/>
</dbReference>
<dbReference type="PhylomeDB" id="T1IK17"/>
<dbReference type="HOGENOM" id="CLU_012334_3_0_1"/>
<dbReference type="FunFam" id="1.10.287.2720:FF:000001">
    <property type="entry name" value="Oxysterol-binding OBPalpha"/>
    <property type="match status" value="1"/>
</dbReference>
<comment type="similarity">
    <text evidence="1 8">Belongs to the OSBP family.</text>
</comment>
<name>T1IK17_STRMM</name>
<dbReference type="PANTHER" id="PTHR10972">
    <property type="entry name" value="OXYSTEROL-BINDING PROTEIN-RELATED"/>
    <property type="match status" value="1"/>
</dbReference>
<dbReference type="eggNOG" id="KOG2210">
    <property type="taxonomic scope" value="Eukaryota"/>
</dbReference>
<dbReference type="SUPFAM" id="SSF53850">
    <property type="entry name" value="Periplasmic binding protein-like II"/>
    <property type="match status" value="1"/>
</dbReference>
<feature type="region of interest" description="Disordered" evidence="10">
    <location>
        <begin position="485"/>
        <end position="504"/>
    </location>
</feature>
<dbReference type="EnsemblMetazoa" id="SMAR001251-RA">
    <property type="protein sequence ID" value="SMAR001251-PA"/>
    <property type="gene ID" value="SMAR001251"/>
</dbReference>
<dbReference type="SUPFAM" id="SSF50729">
    <property type="entry name" value="PH domain-like"/>
    <property type="match status" value="1"/>
</dbReference>
<keyword evidence="4 9" id="KW-0445">Lipid transport</keyword>
<dbReference type="Gene3D" id="3.30.70.3490">
    <property type="match status" value="1"/>
</dbReference>
<dbReference type="Gene3D" id="1.10.287.2720">
    <property type="match status" value="1"/>
</dbReference>
<dbReference type="GO" id="GO:0005829">
    <property type="term" value="C:cytosol"/>
    <property type="evidence" value="ECO:0007669"/>
    <property type="project" value="TreeGrafter"/>
</dbReference>
<dbReference type="STRING" id="126957.T1IK17"/>
<feature type="domain" description="PH" evidence="12">
    <location>
        <begin position="195"/>
        <end position="292"/>
    </location>
</feature>
<dbReference type="SMART" id="SM00233">
    <property type="entry name" value="PH"/>
    <property type="match status" value="1"/>
</dbReference>
<evidence type="ECO:0000259" key="12">
    <source>
        <dbReference type="PROSITE" id="PS50003"/>
    </source>
</evidence>
<dbReference type="Gene3D" id="2.40.160.120">
    <property type="match status" value="1"/>
</dbReference>
<feature type="transmembrane region" description="Helical" evidence="11">
    <location>
        <begin position="145"/>
        <end position="167"/>
    </location>
</feature>
<reference evidence="13" key="2">
    <citation type="submission" date="2015-02" db="UniProtKB">
        <authorList>
            <consortium name="EnsemblMetazoa"/>
        </authorList>
    </citation>
    <scope>IDENTIFICATION</scope>
</reference>
<dbReference type="SUPFAM" id="SSF144000">
    <property type="entry name" value="Oxysterol-binding protein-like"/>
    <property type="match status" value="1"/>
</dbReference>
<dbReference type="GO" id="GO:0005794">
    <property type="term" value="C:Golgi apparatus"/>
    <property type="evidence" value="ECO:0007669"/>
    <property type="project" value="TreeGrafter"/>
</dbReference>
<evidence type="ECO:0000256" key="11">
    <source>
        <dbReference type="SAM" id="Phobius"/>
    </source>
</evidence>
<evidence type="ECO:0000256" key="3">
    <source>
        <dbReference type="ARBA" id="ARBA00022553"/>
    </source>
</evidence>
<comment type="catalytic activity">
    <reaction evidence="6">
        <text>a 1,2-diacyl-sn-glycero-3-phospho-(1D-myo-inositol 4-phosphate)(out) + a 1,2-diacyl-sn-glycero-3-phospho-L-serine(in) = a 1,2-diacyl-sn-glycero-3-phospho-(1D-myo-inositol 4-phosphate)(in) + a 1,2-diacyl-sn-glycero-3-phospho-L-serine(out)</text>
        <dbReference type="Rhea" id="RHEA:81667"/>
        <dbReference type="ChEBI" id="CHEBI:57262"/>
        <dbReference type="ChEBI" id="CHEBI:58178"/>
    </reaction>
</comment>
<evidence type="ECO:0000256" key="7">
    <source>
        <dbReference type="ARBA" id="ARBA00055284"/>
    </source>
</evidence>
<evidence type="ECO:0000256" key="6">
    <source>
        <dbReference type="ARBA" id="ARBA00050284"/>
    </source>
</evidence>
<evidence type="ECO:0000313" key="14">
    <source>
        <dbReference type="Proteomes" id="UP000014500"/>
    </source>
</evidence>
<dbReference type="GO" id="GO:0006869">
    <property type="term" value="P:lipid transport"/>
    <property type="evidence" value="ECO:0007669"/>
    <property type="project" value="UniProtKB-KW"/>
</dbReference>
<dbReference type="GO" id="GO:0032934">
    <property type="term" value="F:sterol binding"/>
    <property type="evidence" value="ECO:0007669"/>
    <property type="project" value="TreeGrafter"/>
</dbReference>
<dbReference type="OMA" id="CTIEQKQ"/>
<keyword evidence="5" id="KW-0446">Lipid-binding</keyword>
<evidence type="ECO:0000256" key="8">
    <source>
        <dbReference type="RuleBase" id="RU003844"/>
    </source>
</evidence>
<accession>T1IK17</accession>
<dbReference type="InterPro" id="IPR037239">
    <property type="entry name" value="OSBP_sf"/>
</dbReference>
<keyword evidence="14" id="KW-1185">Reference proteome</keyword>
<evidence type="ECO:0000313" key="13">
    <source>
        <dbReference type="EnsemblMetazoa" id="SMAR001251-PA"/>
    </source>
</evidence>
<evidence type="ECO:0000256" key="1">
    <source>
        <dbReference type="ARBA" id="ARBA00008842"/>
    </source>
</evidence>
<dbReference type="FunFam" id="2.30.29.30:FF:000089">
    <property type="entry name" value="Oxysterol-binding protein"/>
    <property type="match status" value="1"/>
</dbReference>
<keyword evidence="11" id="KW-0472">Membrane</keyword>
<keyword evidence="3" id="KW-0597">Phosphoprotein</keyword>
<dbReference type="EMBL" id="JH430389">
    <property type="status" value="NOT_ANNOTATED_CDS"/>
    <property type="molecule type" value="Genomic_DNA"/>
</dbReference>
<proteinExistence type="inferred from homology"/>
<dbReference type="GO" id="GO:0016020">
    <property type="term" value="C:membrane"/>
    <property type="evidence" value="ECO:0007669"/>
    <property type="project" value="TreeGrafter"/>
</dbReference>
<evidence type="ECO:0000256" key="2">
    <source>
        <dbReference type="ARBA" id="ARBA00022448"/>
    </source>
</evidence>
<dbReference type="Gene3D" id="2.30.29.30">
    <property type="entry name" value="Pleckstrin-homology domain (PH domain)/Phosphotyrosine-binding domain (PTB)"/>
    <property type="match status" value="1"/>
</dbReference>
<keyword evidence="11" id="KW-0812">Transmembrane</keyword>
<dbReference type="Proteomes" id="UP000014500">
    <property type="component" value="Unassembled WGS sequence"/>
</dbReference>
<evidence type="ECO:0000256" key="9">
    <source>
        <dbReference type="RuleBase" id="RU003845"/>
    </source>
</evidence>
<dbReference type="InterPro" id="IPR018494">
    <property type="entry name" value="Oxysterol-bd_CS"/>
</dbReference>
<dbReference type="InterPro" id="IPR011993">
    <property type="entry name" value="PH-like_dom_sf"/>
</dbReference>
<evidence type="ECO:0000256" key="5">
    <source>
        <dbReference type="ARBA" id="ARBA00023121"/>
    </source>
</evidence>
<dbReference type="AlphaFoldDB" id="T1IK17"/>
<reference evidence="14" key="1">
    <citation type="submission" date="2011-05" db="EMBL/GenBank/DDBJ databases">
        <authorList>
            <person name="Richards S.R."/>
            <person name="Qu J."/>
            <person name="Jiang H."/>
            <person name="Jhangiani S.N."/>
            <person name="Agravi P."/>
            <person name="Goodspeed R."/>
            <person name="Gross S."/>
            <person name="Mandapat C."/>
            <person name="Jackson L."/>
            <person name="Mathew T."/>
            <person name="Pu L."/>
            <person name="Thornton R."/>
            <person name="Saada N."/>
            <person name="Wilczek-Boney K.B."/>
            <person name="Lee S."/>
            <person name="Kovar C."/>
            <person name="Wu Y."/>
            <person name="Scherer S.E."/>
            <person name="Worley K.C."/>
            <person name="Muzny D.M."/>
            <person name="Gibbs R."/>
        </authorList>
    </citation>
    <scope>NUCLEOTIDE SEQUENCE</scope>
    <source>
        <strain evidence="14">Brora</strain>
    </source>
</reference>
<dbReference type="FunFam" id="2.40.160.120:FF:000002">
    <property type="entry name" value="Oxysterol-binding protein"/>
    <property type="match status" value="1"/>
</dbReference>
<keyword evidence="11" id="KW-1133">Transmembrane helix</keyword>
<organism evidence="13 14">
    <name type="scientific">Strigamia maritima</name>
    <name type="common">European centipede</name>
    <name type="synonym">Geophilus maritimus</name>
    <dbReference type="NCBI Taxonomy" id="126957"/>
    <lineage>
        <taxon>Eukaryota</taxon>
        <taxon>Metazoa</taxon>
        <taxon>Ecdysozoa</taxon>
        <taxon>Arthropoda</taxon>
        <taxon>Myriapoda</taxon>
        <taxon>Chilopoda</taxon>
        <taxon>Pleurostigmophora</taxon>
        <taxon>Geophilomorpha</taxon>
        <taxon>Linotaeniidae</taxon>
        <taxon>Strigamia</taxon>
    </lineage>
</organism>
<comment type="function">
    <text evidence="7">Interacts with OSBPL11 to function as lipid transfer proteins. Together they form a heterodimer that localizes at the ER-trans-Golgi membrane contact sites, and exchanges phosphatidylserine (1,2-diacyl-sn-glycero-3-phospho-L-serine, PS) for phosphatidylinositol-4-phosphate (1,2-diacyl-sn-glycero-3-phospho-(1D-myo-inositol 4-phosphate), PI(4)P) between the two organelles, a step that is critical for sphingomyelin synthesis in the Golgi complex.</text>
</comment>
<dbReference type="Gene3D" id="3.40.190.10">
    <property type="entry name" value="Periplasmic binding protein-like II"/>
    <property type="match status" value="1"/>
</dbReference>
<dbReference type="CDD" id="cd13290">
    <property type="entry name" value="PH_ORP9"/>
    <property type="match status" value="1"/>
</dbReference>
<sequence length="943" mass="106623">MMKTKDGQFVTIAESGNWTGMMGEIIHGTTYRNKPYISINSVKKGFDAVYGQKAGFITIKTIAAILISSRNCSFTFASKPLYSIKMSLAFSKKFAHKKFFNHRILRLKDLGLLHFLYNRYVSMWQDCDENNLFYPISFAQMLGPIVLFTSGVMLSIVIGLLEIGLLANKKLNKFGLKKIETNNTTSEYLTQINMASSMEGPLSKWTNVMKGWQFRWFVLDDNAGLLSYYTSKEKMMRGVRRGCVRLKDAVLGIDDDDDSTFTITVDGKMFHFQARDPDERDRWINSLEGTILRHAQFNHKRWKPHQAVPTVHDFDIKLTETDAYLQILIDQVKNIETRLEKCENEEERNRCLDIRNTANEMLDSIKHTIVFLQIAKNTAHPVNGIYPGKSNYPTVLSTSSELIRTHIYPRTISESSPLDADVETGIEPALECCEEGSSHPTKPLPTIGSNWPALQPSSQRIIAGSESAKSGSHIETNFSPSHLVLPIPETSYSSSEDEDYYDAQNDSYDSIGNAARPQSPSILTSAFEDAIETLPSSLHVQNETNSLLLMANKIDYDAIYEDDDEDDLGSVESHGSVISHLLSQVKLGMDLTKVVLPTFILERRSLLEMYADFFAHPDLFVSITNFPDPKERMIQVVRWYLSAFHAGRKSSIAKKPFNPILGEIFRCHWDVTGANNASDSDSPVADGPLPWVSKNQLAFLAEQVSHHPPISAFYAEHYNKRISFSAHIWTKSKFLGLSIGVHMIGQGCVSVQDYDEEYIVTFPNGYGRSILTVPWVELGGTTNISCTKTGYSATVNFLTKPFYGGKKHRISADVFQPNDKKPFLTVAGEWNGCMNAKWADGRSEEFVDTKKLEIIKKIVRPVTSQEPMESRRLWKDVSAGLKLRNISRATEAKFQIEQRQRGEAKERKDSGAIWETKHFHENGENWIYDTPLSKRIVEMPNKT</sequence>
<dbReference type="FunFam" id="3.30.70.3490:FF:000001">
    <property type="entry name" value="Oxysterol-binding protein"/>
    <property type="match status" value="1"/>
</dbReference>
<dbReference type="Pfam" id="PF00169">
    <property type="entry name" value="PH"/>
    <property type="match status" value="1"/>
</dbReference>
<keyword evidence="2 9" id="KW-0813">Transport</keyword>
<dbReference type="PROSITE" id="PS01013">
    <property type="entry name" value="OSBP"/>
    <property type="match status" value="1"/>
</dbReference>
<dbReference type="InterPro" id="IPR000648">
    <property type="entry name" value="Oxysterol-bd"/>
</dbReference>
<evidence type="ECO:0000256" key="4">
    <source>
        <dbReference type="ARBA" id="ARBA00023055"/>
    </source>
</evidence>
<dbReference type="PROSITE" id="PS50003">
    <property type="entry name" value="PH_DOMAIN"/>
    <property type="match status" value="1"/>
</dbReference>
<dbReference type="Pfam" id="PF01237">
    <property type="entry name" value="Oxysterol_BP"/>
    <property type="match status" value="1"/>
</dbReference>
<protein>
    <recommendedName>
        <fullName evidence="9">Oxysterol-binding protein</fullName>
    </recommendedName>
</protein>
<dbReference type="InterPro" id="IPR001849">
    <property type="entry name" value="PH_domain"/>
</dbReference>